<evidence type="ECO:0000313" key="8">
    <source>
        <dbReference type="EMBL" id="WOH02649.1"/>
    </source>
</evidence>
<dbReference type="Gene3D" id="4.10.1000.10">
    <property type="entry name" value="Zinc finger, CCCH-type"/>
    <property type="match status" value="2"/>
</dbReference>
<dbReference type="GO" id="GO:0003729">
    <property type="term" value="F:mRNA binding"/>
    <property type="evidence" value="ECO:0007669"/>
    <property type="project" value="TreeGrafter"/>
</dbReference>
<evidence type="ECO:0000313" key="9">
    <source>
        <dbReference type="Proteomes" id="UP000077755"/>
    </source>
</evidence>
<sequence>MRRLRVSEKEDDVGDDDSGIFPDRPGEPDCLYYLRTGMCGYGATCRFNHPSKIDLKIGQSGGELPQRIGQPDCEYFLKTGMCKYGSSCKYHHRLDRNGAGPVILNTLGLPMRQDEKPCAYYMRTGACKFGIACKFHHPQPDPAVSVTGPSHYGSTDSSGLSYGGGLPAWSLPKTTYLSASHSGGLQTYMPVIYPPSQELVSAPEWNPYMSSMSPAPSTNVYGESGFSGQIPLSYSGVSHLPERPDQPECRHFMNHGSCKYGMDCKYNHPREKYTQLAAGSLGPLGLPLRPGQAVCSYYSMYGLCKFGPACRYDHPLLGYTYNYGSNLPTLSIHSTSFSYQRTSPAIHSSETSPSKSPNIPNLTEQEAASKKKSDAKPPEDSPEQARSPSASAEVPEAHSD</sequence>
<dbReference type="Pfam" id="PF00642">
    <property type="entry name" value="zf-CCCH"/>
    <property type="match status" value="5"/>
</dbReference>
<feature type="domain" description="C3H1-type" evidence="7">
    <location>
        <begin position="243"/>
        <end position="271"/>
    </location>
</feature>
<feature type="zinc finger region" description="C3H1-type" evidence="5">
    <location>
        <begin position="243"/>
        <end position="271"/>
    </location>
</feature>
<feature type="zinc finger region" description="C3H1-type" evidence="5">
    <location>
        <begin position="67"/>
        <end position="95"/>
    </location>
</feature>
<proteinExistence type="predicted"/>
<dbReference type="SMART" id="SM00356">
    <property type="entry name" value="ZnF_C3H1"/>
    <property type="match status" value="5"/>
</dbReference>
<evidence type="ECO:0000256" key="2">
    <source>
        <dbReference type="ARBA" id="ARBA00022771"/>
    </source>
</evidence>
<feature type="domain" description="C3H1-type" evidence="7">
    <location>
        <begin position="289"/>
        <end position="317"/>
    </location>
</feature>
<feature type="domain" description="C3H1-type" evidence="7">
    <location>
        <begin position="112"/>
        <end position="140"/>
    </location>
</feature>
<evidence type="ECO:0000259" key="7">
    <source>
        <dbReference type="PROSITE" id="PS50103"/>
    </source>
</evidence>
<evidence type="ECO:0000256" key="4">
    <source>
        <dbReference type="ARBA" id="ARBA00023125"/>
    </source>
</evidence>
<keyword evidence="9" id="KW-1185">Reference proteome</keyword>
<keyword evidence="1 5" id="KW-0479">Metal-binding</keyword>
<feature type="domain" description="C3H1-type" evidence="7">
    <location>
        <begin position="24"/>
        <end position="52"/>
    </location>
</feature>
<reference evidence="8" key="1">
    <citation type="journal article" date="2016" name="Nat. Genet.">
        <title>A high-quality carrot genome assembly provides new insights into carotenoid accumulation and asterid genome evolution.</title>
        <authorList>
            <person name="Iorizzo M."/>
            <person name="Ellison S."/>
            <person name="Senalik D."/>
            <person name="Zeng P."/>
            <person name="Satapoomin P."/>
            <person name="Huang J."/>
            <person name="Bowman M."/>
            <person name="Iovene M."/>
            <person name="Sanseverino W."/>
            <person name="Cavagnaro P."/>
            <person name="Yildiz M."/>
            <person name="Macko-Podgorni A."/>
            <person name="Moranska E."/>
            <person name="Grzebelus E."/>
            <person name="Grzebelus D."/>
            <person name="Ashrafi H."/>
            <person name="Zheng Z."/>
            <person name="Cheng S."/>
            <person name="Spooner D."/>
            <person name="Van Deynze A."/>
            <person name="Simon P."/>
        </authorList>
    </citation>
    <scope>NUCLEOTIDE SEQUENCE</scope>
    <source>
        <tissue evidence="8">Leaf</tissue>
    </source>
</reference>
<name>A0AAF0X956_DAUCS</name>
<dbReference type="InterPro" id="IPR000571">
    <property type="entry name" value="Znf_CCCH"/>
</dbReference>
<keyword evidence="4" id="KW-0238">DNA-binding</keyword>
<dbReference type="Gene3D" id="2.30.30.1190">
    <property type="match status" value="1"/>
</dbReference>
<feature type="domain" description="C3H1-type" evidence="7">
    <location>
        <begin position="67"/>
        <end position="95"/>
    </location>
</feature>
<evidence type="ECO:0000256" key="1">
    <source>
        <dbReference type="ARBA" id="ARBA00022723"/>
    </source>
</evidence>
<feature type="region of interest" description="Disordered" evidence="6">
    <location>
        <begin position="1"/>
        <end position="22"/>
    </location>
</feature>
<feature type="region of interest" description="Disordered" evidence="6">
    <location>
        <begin position="343"/>
        <end position="400"/>
    </location>
</feature>
<dbReference type="Proteomes" id="UP000077755">
    <property type="component" value="Chromosome 5"/>
</dbReference>
<dbReference type="AlphaFoldDB" id="A0AAF0X956"/>
<keyword evidence="2 5" id="KW-0863">Zinc-finger</keyword>
<dbReference type="GO" id="GO:0003677">
    <property type="term" value="F:DNA binding"/>
    <property type="evidence" value="ECO:0007669"/>
    <property type="project" value="UniProtKB-KW"/>
</dbReference>
<feature type="compositionally biased region" description="Polar residues" evidence="6">
    <location>
        <begin position="343"/>
        <end position="364"/>
    </location>
</feature>
<gene>
    <name evidence="8" type="ORF">DCAR_0522038</name>
</gene>
<feature type="zinc finger region" description="C3H1-type" evidence="5">
    <location>
        <begin position="24"/>
        <end position="52"/>
    </location>
</feature>
<accession>A0AAF0X956</accession>
<dbReference type="EMBL" id="CP093347">
    <property type="protein sequence ID" value="WOH02649.1"/>
    <property type="molecule type" value="Genomic_DNA"/>
</dbReference>
<protein>
    <recommendedName>
        <fullName evidence="7">C3H1-type domain-containing protein</fullName>
    </recommendedName>
</protein>
<dbReference type="PANTHER" id="PTHR12506:SF50">
    <property type="entry name" value="ZINC FINGER CCCH DOMAIN-CONTAINING PROTEIN 26"/>
    <property type="match status" value="1"/>
</dbReference>
<evidence type="ECO:0000256" key="3">
    <source>
        <dbReference type="ARBA" id="ARBA00022833"/>
    </source>
</evidence>
<feature type="compositionally biased region" description="Acidic residues" evidence="6">
    <location>
        <begin position="9"/>
        <end position="18"/>
    </location>
</feature>
<organism evidence="8 9">
    <name type="scientific">Daucus carota subsp. sativus</name>
    <name type="common">Carrot</name>
    <dbReference type="NCBI Taxonomy" id="79200"/>
    <lineage>
        <taxon>Eukaryota</taxon>
        <taxon>Viridiplantae</taxon>
        <taxon>Streptophyta</taxon>
        <taxon>Embryophyta</taxon>
        <taxon>Tracheophyta</taxon>
        <taxon>Spermatophyta</taxon>
        <taxon>Magnoliopsida</taxon>
        <taxon>eudicotyledons</taxon>
        <taxon>Gunneridae</taxon>
        <taxon>Pentapetalae</taxon>
        <taxon>asterids</taxon>
        <taxon>campanulids</taxon>
        <taxon>Apiales</taxon>
        <taxon>Apiaceae</taxon>
        <taxon>Apioideae</taxon>
        <taxon>Scandiceae</taxon>
        <taxon>Daucinae</taxon>
        <taxon>Daucus</taxon>
        <taxon>Daucus sect. Daucus</taxon>
    </lineage>
</organism>
<feature type="zinc finger region" description="C3H1-type" evidence="5">
    <location>
        <begin position="289"/>
        <end position="317"/>
    </location>
</feature>
<dbReference type="InterPro" id="IPR050974">
    <property type="entry name" value="Plant_ZF_CCCH"/>
</dbReference>
<dbReference type="GO" id="GO:0008270">
    <property type="term" value="F:zinc ion binding"/>
    <property type="evidence" value="ECO:0007669"/>
    <property type="project" value="UniProtKB-KW"/>
</dbReference>
<keyword evidence="3 5" id="KW-0862">Zinc</keyword>
<feature type="compositionally biased region" description="Basic and acidic residues" evidence="6">
    <location>
        <begin position="367"/>
        <end position="379"/>
    </location>
</feature>
<evidence type="ECO:0000256" key="5">
    <source>
        <dbReference type="PROSITE-ProRule" id="PRU00723"/>
    </source>
</evidence>
<reference evidence="8" key="2">
    <citation type="submission" date="2022-03" db="EMBL/GenBank/DDBJ databases">
        <title>Draft title - Genomic analysis of global carrot germplasm unveils the trajectory of domestication and the origin of high carotenoid orange carrot.</title>
        <authorList>
            <person name="Iorizzo M."/>
            <person name="Ellison S."/>
            <person name="Senalik D."/>
            <person name="Macko-Podgorni A."/>
            <person name="Grzebelus D."/>
            <person name="Bostan H."/>
            <person name="Rolling W."/>
            <person name="Curaba J."/>
            <person name="Simon P."/>
        </authorList>
    </citation>
    <scope>NUCLEOTIDE SEQUENCE</scope>
    <source>
        <tissue evidence="8">Leaf</tissue>
    </source>
</reference>
<dbReference type="InterPro" id="IPR036855">
    <property type="entry name" value="Znf_CCCH_sf"/>
</dbReference>
<dbReference type="PANTHER" id="PTHR12506">
    <property type="entry name" value="PROTEIN PHOSPHATASE RELATED"/>
    <property type="match status" value="1"/>
</dbReference>
<feature type="zinc finger region" description="C3H1-type" evidence="5">
    <location>
        <begin position="112"/>
        <end position="140"/>
    </location>
</feature>
<evidence type="ECO:0000256" key="6">
    <source>
        <dbReference type="SAM" id="MobiDB-lite"/>
    </source>
</evidence>
<dbReference type="PROSITE" id="PS50103">
    <property type="entry name" value="ZF_C3H1"/>
    <property type="match status" value="5"/>
</dbReference>
<dbReference type="SUPFAM" id="SSF90229">
    <property type="entry name" value="CCCH zinc finger"/>
    <property type="match status" value="5"/>
</dbReference>